<reference evidence="5" key="1">
    <citation type="journal article" date="2015" name="Nature">
        <title>Complex archaea that bridge the gap between prokaryotes and eukaryotes.</title>
        <authorList>
            <person name="Spang A."/>
            <person name="Saw J.H."/>
            <person name="Jorgensen S.L."/>
            <person name="Zaremba-Niedzwiedzka K."/>
            <person name="Martijn J."/>
            <person name="Lind A.E."/>
            <person name="van Eijk R."/>
            <person name="Schleper C."/>
            <person name="Guy L."/>
            <person name="Ettema T.J."/>
        </authorList>
    </citation>
    <scope>NUCLEOTIDE SEQUENCE</scope>
</reference>
<evidence type="ECO:0000256" key="3">
    <source>
        <dbReference type="ARBA" id="ARBA00022842"/>
    </source>
</evidence>
<keyword evidence="2" id="KW-0479">Metal-binding</keyword>
<organism evidence="5">
    <name type="scientific">marine sediment metagenome</name>
    <dbReference type="NCBI Taxonomy" id="412755"/>
    <lineage>
        <taxon>unclassified sequences</taxon>
        <taxon>metagenomes</taxon>
        <taxon>ecological metagenomes</taxon>
    </lineage>
</organism>
<dbReference type="GO" id="GO:0006107">
    <property type="term" value="P:oxaloacetate metabolic process"/>
    <property type="evidence" value="ECO:0007669"/>
    <property type="project" value="TreeGrafter"/>
</dbReference>
<dbReference type="PANTHER" id="PTHR32308:SF0">
    <property type="entry name" value="HPCH_HPAI ALDOLASE_CITRATE LYASE DOMAIN-CONTAINING PROTEIN"/>
    <property type="match status" value="1"/>
</dbReference>
<sequence length="252" mass="27824">FLKHKTDLWFGADNYEVDHATFVRVNALHTGLLEDDLLAVVRPGLDGIVLSKAHTAETVRRADHYLTILERQGEMETGTVSIIPLVESAEGILNSREISAASPRLVGLSLGAEDLAVDMGLQRSEEAREIEWPRAQLATVAAAADLVAIDTPEPDYTDMEHLERDSSYARSLGFRGKYCIHPGQVEVVNRVFSPTEQEIAEARDVVRLLDKEGIAKGRAAIPVNGKMIDTPIYWQAKRLLRWAEAAGISTQE</sequence>
<dbReference type="GO" id="GO:0000287">
    <property type="term" value="F:magnesium ion binding"/>
    <property type="evidence" value="ECO:0007669"/>
    <property type="project" value="TreeGrafter"/>
</dbReference>
<feature type="non-terminal residue" evidence="5">
    <location>
        <position position="1"/>
    </location>
</feature>
<protein>
    <recommendedName>
        <fullName evidence="4">HpcH/HpaI aldolase/citrate lyase domain-containing protein</fullName>
    </recommendedName>
</protein>
<dbReference type="SUPFAM" id="SSF51621">
    <property type="entry name" value="Phosphoenolpyruvate/pyruvate domain"/>
    <property type="match status" value="1"/>
</dbReference>
<evidence type="ECO:0000313" key="5">
    <source>
        <dbReference type="EMBL" id="KKL87630.1"/>
    </source>
</evidence>
<name>A0A0F9I1B1_9ZZZZ</name>
<evidence type="ECO:0000256" key="1">
    <source>
        <dbReference type="ARBA" id="ARBA00001946"/>
    </source>
</evidence>
<proteinExistence type="predicted"/>
<dbReference type="Pfam" id="PF03328">
    <property type="entry name" value="HpcH_HpaI"/>
    <property type="match status" value="1"/>
</dbReference>
<dbReference type="Gene3D" id="3.20.20.60">
    <property type="entry name" value="Phosphoenolpyruvate-binding domains"/>
    <property type="match status" value="1"/>
</dbReference>
<dbReference type="AlphaFoldDB" id="A0A0F9I1B1"/>
<dbReference type="PIRSF" id="PIRSF015582">
    <property type="entry name" value="Cit_lyase_B"/>
    <property type="match status" value="1"/>
</dbReference>
<dbReference type="InterPro" id="IPR040442">
    <property type="entry name" value="Pyrv_kinase-like_dom_sf"/>
</dbReference>
<keyword evidence="3" id="KW-0460">Magnesium</keyword>
<evidence type="ECO:0000256" key="2">
    <source>
        <dbReference type="ARBA" id="ARBA00022723"/>
    </source>
</evidence>
<comment type="caution">
    <text evidence="5">The sequence shown here is derived from an EMBL/GenBank/DDBJ whole genome shotgun (WGS) entry which is preliminary data.</text>
</comment>
<gene>
    <name evidence="5" type="ORF">LCGC14_1932770</name>
</gene>
<dbReference type="InterPro" id="IPR011206">
    <property type="entry name" value="Citrate_lyase_beta/mcl1/mcl2"/>
</dbReference>
<dbReference type="EMBL" id="LAZR01020784">
    <property type="protein sequence ID" value="KKL87630.1"/>
    <property type="molecule type" value="Genomic_DNA"/>
</dbReference>
<accession>A0A0F9I1B1</accession>
<dbReference type="PANTHER" id="PTHR32308">
    <property type="entry name" value="LYASE BETA SUBUNIT, PUTATIVE (AFU_ORTHOLOGUE AFUA_4G13030)-RELATED"/>
    <property type="match status" value="1"/>
</dbReference>
<comment type="cofactor">
    <cofactor evidence="1">
        <name>Mg(2+)</name>
        <dbReference type="ChEBI" id="CHEBI:18420"/>
    </cofactor>
</comment>
<dbReference type="InterPro" id="IPR015813">
    <property type="entry name" value="Pyrv/PenolPyrv_kinase-like_dom"/>
</dbReference>
<dbReference type="GO" id="GO:0003824">
    <property type="term" value="F:catalytic activity"/>
    <property type="evidence" value="ECO:0007669"/>
    <property type="project" value="InterPro"/>
</dbReference>
<dbReference type="InterPro" id="IPR005000">
    <property type="entry name" value="Aldolase/citrate-lyase_domain"/>
</dbReference>
<feature type="domain" description="HpcH/HpaI aldolase/citrate lyase" evidence="4">
    <location>
        <begin position="19"/>
        <end position="182"/>
    </location>
</feature>
<evidence type="ECO:0000259" key="4">
    <source>
        <dbReference type="Pfam" id="PF03328"/>
    </source>
</evidence>